<dbReference type="OrthoDB" id="294295at2759"/>
<accession>A0A200R758</accession>
<dbReference type="Proteomes" id="UP000195402">
    <property type="component" value="Unassembled WGS sequence"/>
</dbReference>
<evidence type="ECO:0000256" key="1">
    <source>
        <dbReference type="ARBA" id="ARBA00006484"/>
    </source>
</evidence>
<dbReference type="OMA" id="RPEHIAM"/>
<dbReference type="SUPFAM" id="SSF51735">
    <property type="entry name" value="NAD(P)-binding Rossmann-fold domains"/>
    <property type="match status" value="1"/>
</dbReference>
<evidence type="ECO:0008006" key="4">
    <source>
        <dbReference type="Google" id="ProtNLM"/>
    </source>
</evidence>
<evidence type="ECO:0000313" key="2">
    <source>
        <dbReference type="EMBL" id="OVA18559.1"/>
    </source>
</evidence>
<proteinExistence type="inferred from homology"/>
<dbReference type="STRING" id="56857.A0A200R758"/>
<organism evidence="2 3">
    <name type="scientific">Macleaya cordata</name>
    <name type="common">Five-seeded plume-poppy</name>
    <name type="synonym">Bocconia cordata</name>
    <dbReference type="NCBI Taxonomy" id="56857"/>
    <lineage>
        <taxon>Eukaryota</taxon>
        <taxon>Viridiplantae</taxon>
        <taxon>Streptophyta</taxon>
        <taxon>Embryophyta</taxon>
        <taxon>Tracheophyta</taxon>
        <taxon>Spermatophyta</taxon>
        <taxon>Magnoliopsida</taxon>
        <taxon>Ranunculales</taxon>
        <taxon>Papaveraceae</taxon>
        <taxon>Papaveroideae</taxon>
        <taxon>Macleaya</taxon>
    </lineage>
</organism>
<dbReference type="InParanoid" id="A0A200R758"/>
<dbReference type="InterPro" id="IPR002347">
    <property type="entry name" value="SDR_fam"/>
</dbReference>
<evidence type="ECO:0000313" key="3">
    <source>
        <dbReference type="Proteomes" id="UP000195402"/>
    </source>
</evidence>
<comment type="similarity">
    <text evidence="1">Belongs to the short-chain dehydrogenases/reductases (SDR) family.</text>
</comment>
<dbReference type="AlphaFoldDB" id="A0A200R758"/>
<name>A0A200R758_MACCD</name>
<keyword evidence="3" id="KW-1185">Reference proteome</keyword>
<sequence>MVDGGVKGSIVCTASVTASKGTDEVLDYTMSKHAVLDGIRVNCVSPSVLGTPLSCAIFETDTEGVEKKFSSSSNLKGLALKVNHVADAVLFLASNESAFVSGHNLAVDGAHRPC</sequence>
<dbReference type="InterPro" id="IPR036291">
    <property type="entry name" value="NAD(P)-bd_dom_sf"/>
</dbReference>
<reference evidence="2 3" key="1">
    <citation type="journal article" date="2017" name="Mol. Plant">
        <title>The Genome of Medicinal Plant Macleaya cordata Provides New Insights into Benzylisoquinoline Alkaloids Metabolism.</title>
        <authorList>
            <person name="Liu X."/>
            <person name="Liu Y."/>
            <person name="Huang P."/>
            <person name="Ma Y."/>
            <person name="Qing Z."/>
            <person name="Tang Q."/>
            <person name="Cao H."/>
            <person name="Cheng P."/>
            <person name="Zheng Y."/>
            <person name="Yuan Z."/>
            <person name="Zhou Y."/>
            <person name="Liu J."/>
            <person name="Tang Z."/>
            <person name="Zhuo Y."/>
            <person name="Zhang Y."/>
            <person name="Yu L."/>
            <person name="Huang J."/>
            <person name="Yang P."/>
            <person name="Peng Q."/>
            <person name="Zhang J."/>
            <person name="Jiang W."/>
            <person name="Zhang Z."/>
            <person name="Lin K."/>
            <person name="Ro D.K."/>
            <person name="Chen X."/>
            <person name="Xiong X."/>
            <person name="Shang Y."/>
            <person name="Huang S."/>
            <person name="Zeng J."/>
        </authorList>
    </citation>
    <scope>NUCLEOTIDE SEQUENCE [LARGE SCALE GENOMIC DNA]</scope>
    <source>
        <strain evidence="3">cv. BLH2017</strain>
        <tissue evidence="2">Root</tissue>
    </source>
</reference>
<comment type="caution">
    <text evidence="2">The sequence shown here is derived from an EMBL/GenBank/DDBJ whole genome shotgun (WGS) entry which is preliminary data.</text>
</comment>
<dbReference type="EMBL" id="MVGT01000435">
    <property type="protein sequence ID" value="OVA18559.1"/>
    <property type="molecule type" value="Genomic_DNA"/>
</dbReference>
<dbReference type="PANTHER" id="PTHR42820:SF21">
    <property type="entry name" value="SHORT-CHAIN DEHYDROGENASE REDUCTASE 3B-LIKE"/>
    <property type="match status" value="1"/>
</dbReference>
<gene>
    <name evidence="2" type="ORF">BVC80_1831g96</name>
</gene>
<dbReference type="Gene3D" id="3.40.50.720">
    <property type="entry name" value="NAD(P)-binding Rossmann-like Domain"/>
    <property type="match status" value="1"/>
</dbReference>
<protein>
    <recommendedName>
        <fullName evidence="4">Short-chain dehydrogenase/reductase SDR</fullName>
    </recommendedName>
</protein>
<dbReference type="PANTHER" id="PTHR42820">
    <property type="entry name" value="SHORT-CHAIN DEHYDROGENASE REDUCTASE"/>
    <property type="match status" value="1"/>
</dbReference>
<dbReference type="Pfam" id="PF13561">
    <property type="entry name" value="adh_short_C2"/>
    <property type="match status" value="1"/>
</dbReference>